<proteinExistence type="predicted"/>
<dbReference type="OrthoDB" id="2571149at2759"/>
<dbReference type="AlphaFoldDB" id="A0A8H6SLW2"/>
<evidence type="ECO:0000259" key="1">
    <source>
        <dbReference type="Pfam" id="PF05347"/>
    </source>
</evidence>
<dbReference type="GeneID" id="59346094"/>
<dbReference type="InterPro" id="IPR008011">
    <property type="entry name" value="Complex1_LYR_dom"/>
</dbReference>
<accession>A0A8H6SLW2</accession>
<dbReference type="Proteomes" id="UP000636479">
    <property type="component" value="Unassembled WGS sequence"/>
</dbReference>
<organism evidence="2 3">
    <name type="scientific">Mycena indigotica</name>
    <dbReference type="NCBI Taxonomy" id="2126181"/>
    <lineage>
        <taxon>Eukaryota</taxon>
        <taxon>Fungi</taxon>
        <taxon>Dikarya</taxon>
        <taxon>Basidiomycota</taxon>
        <taxon>Agaricomycotina</taxon>
        <taxon>Agaricomycetes</taxon>
        <taxon>Agaricomycetidae</taxon>
        <taxon>Agaricales</taxon>
        <taxon>Marasmiineae</taxon>
        <taxon>Mycenaceae</taxon>
        <taxon>Mycena</taxon>
    </lineage>
</organism>
<evidence type="ECO:0000313" key="2">
    <source>
        <dbReference type="EMBL" id="KAF7301222.1"/>
    </source>
</evidence>
<sequence length="377" mass="44122">MAASPSIIPASSLAFRANLAKLISPLRRVRPRVPFFQLTIHRLPTLALYRNLLRYAPDNHIQTRMRFLFRKNQHLTGTEKTKRQLEKGYKFLAAFKRAHEGDEKQQLILSRYSRLLAAKAEKHYWKGLVRAEVAWQERLKSRPILTGGLMKATYFNPPLPRMKPQPMQISKIIMARKRVRDRRWALREQLIDHSNLIFEEQRFEQGLLGMGENFESVFDTQWQAPIKKSLDQLNTLNRRDIRRSETPVSPELEATLLAARREKIANKTRERARERAGEVLPITLERQRGRPPGHIFSRMTPKQKHRDRVLRGVGEVGYVGMMKQRMNFKLRDGGKGLARENSVDLEGERLEAMQGLEKAFKVEQRRRQGEDYKTESR</sequence>
<keyword evidence="3" id="KW-1185">Reference proteome</keyword>
<dbReference type="EMBL" id="JACAZF010000006">
    <property type="protein sequence ID" value="KAF7301222.1"/>
    <property type="molecule type" value="Genomic_DNA"/>
</dbReference>
<feature type="domain" description="Complex 1 LYR protein" evidence="1">
    <location>
        <begin position="45"/>
        <end position="92"/>
    </location>
</feature>
<gene>
    <name evidence="2" type="ORF">MIND_00687000</name>
</gene>
<comment type="caution">
    <text evidence="2">The sequence shown here is derived from an EMBL/GenBank/DDBJ whole genome shotgun (WGS) entry which is preliminary data.</text>
</comment>
<dbReference type="RefSeq" id="XP_037219222.1">
    <property type="nucleotide sequence ID" value="XM_037363578.1"/>
</dbReference>
<reference evidence="2" key="1">
    <citation type="submission" date="2020-05" db="EMBL/GenBank/DDBJ databases">
        <title>Mycena genomes resolve the evolution of fungal bioluminescence.</title>
        <authorList>
            <person name="Tsai I.J."/>
        </authorList>
    </citation>
    <scope>NUCLEOTIDE SEQUENCE</scope>
    <source>
        <strain evidence="2">171206Taipei</strain>
    </source>
</reference>
<evidence type="ECO:0000313" key="3">
    <source>
        <dbReference type="Proteomes" id="UP000636479"/>
    </source>
</evidence>
<protein>
    <recommendedName>
        <fullName evidence="1">Complex 1 LYR protein domain-containing protein</fullName>
    </recommendedName>
</protein>
<dbReference type="Pfam" id="PF05347">
    <property type="entry name" value="Complex1_LYR"/>
    <property type="match status" value="1"/>
</dbReference>
<name>A0A8H6SLW2_9AGAR</name>